<feature type="compositionally biased region" description="Polar residues" evidence="1">
    <location>
        <begin position="112"/>
        <end position="123"/>
    </location>
</feature>
<dbReference type="EMBL" id="LGRX02003789">
    <property type="protein sequence ID" value="KAK3281595.1"/>
    <property type="molecule type" value="Genomic_DNA"/>
</dbReference>
<accession>A0AAE0GP80</accession>
<evidence type="ECO:0000313" key="3">
    <source>
        <dbReference type="Proteomes" id="UP001190700"/>
    </source>
</evidence>
<proteinExistence type="predicted"/>
<evidence type="ECO:0000256" key="1">
    <source>
        <dbReference type="SAM" id="MobiDB-lite"/>
    </source>
</evidence>
<gene>
    <name evidence="2" type="ORF">CYMTET_10619</name>
</gene>
<organism evidence="2 3">
    <name type="scientific">Cymbomonas tetramitiformis</name>
    <dbReference type="NCBI Taxonomy" id="36881"/>
    <lineage>
        <taxon>Eukaryota</taxon>
        <taxon>Viridiplantae</taxon>
        <taxon>Chlorophyta</taxon>
        <taxon>Pyramimonadophyceae</taxon>
        <taxon>Pyramimonadales</taxon>
        <taxon>Pyramimonadaceae</taxon>
        <taxon>Cymbomonas</taxon>
    </lineage>
</organism>
<reference evidence="2 3" key="1">
    <citation type="journal article" date="2015" name="Genome Biol. Evol.">
        <title>Comparative Genomics of a Bacterivorous Green Alga Reveals Evolutionary Causalities and Consequences of Phago-Mixotrophic Mode of Nutrition.</title>
        <authorList>
            <person name="Burns J.A."/>
            <person name="Paasch A."/>
            <person name="Narechania A."/>
            <person name="Kim E."/>
        </authorList>
    </citation>
    <scope>NUCLEOTIDE SEQUENCE [LARGE SCALE GENOMIC DNA]</scope>
    <source>
        <strain evidence="2 3">PLY_AMNH</strain>
    </source>
</reference>
<feature type="region of interest" description="Disordered" evidence="1">
    <location>
        <begin position="295"/>
        <end position="319"/>
    </location>
</feature>
<dbReference type="AlphaFoldDB" id="A0AAE0GP80"/>
<name>A0AAE0GP80_9CHLO</name>
<dbReference type="Proteomes" id="UP001190700">
    <property type="component" value="Unassembled WGS sequence"/>
</dbReference>
<protein>
    <submittedName>
        <fullName evidence="2">Uncharacterized protein</fullName>
    </submittedName>
</protein>
<feature type="region of interest" description="Disordered" evidence="1">
    <location>
        <begin position="100"/>
        <end position="126"/>
    </location>
</feature>
<keyword evidence="3" id="KW-1185">Reference proteome</keyword>
<evidence type="ECO:0000313" key="2">
    <source>
        <dbReference type="EMBL" id="KAK3281595.1"/>
    </source>
</evidence>
<comment type="caution">
    <text evidence="2">The sequence shown here is derived from an EMBL/GenBank/DDBJ whole genome shotgun (WGS) entry which is preliminary data.</text>
</comment>
<sequence length="437" mass="47972">MPTLEDFSKPDFIFNQKGHDSRFNLCRDVSIRLLLHRTCHVAYKVVHEKCTDEEIARKPELTLVSCGLAIQRAYYNNSDNPKVLNTCAARAEKAKAKEARMVKAKGRRENAASPSTQGPSSSKEIVGPAVGDTARWTVYTHNTRRLTPCNLTLPPALAKGAFTGVLAARYQAAYEHSEEAFQYVCWEHGAPDICDPTESVCTYPDDGSLYFSAYLTQEDEAAHSPAWGRPPHDYADFEWDAWGSDPYTQEQHEEWERLQQKAVASFQAFCQEWGSEEDEDTLSLGRVHVGNFGVGGVDRGTTPPPPTADHGQSTDSSRRPLVVSAFYTPAPSMMCTPCDSHTAHVLSQTDTGVVLGEFAQRTLQTDTGPVDTPDGDSHEGTCMHPALYTHDTPLEHSSGLFGELVLTVGAWDWVVGARPLPAPSHRRGAIPLGQSVG</sequence>